<protein>
    <submittedName>
        <fullName evidence="2">KAP family NTPase</fullName>
    </submittedName>
</protein>
<accession>A0A9X4J172</accession>
<gene>
    <name evidence="2" type="ORF">L9X51_17965</name>
</gene>
<dbReference type="EMBL" id="JAKNAX010000097">
    <property type="protein sequence ID" value="MDE1348270.1"/>
    <property type="molecule type" value="Genomic_DNA"/>
</dbReference>
<dbReference type="InterPro" id="IPR011646">
    <property type="entry name" value="KAP_P-loop"/>
</dbReference>
<sequence length="616" mass="71006">MIDNNSNVSNYLSYYYELPYSPEYAVLIDGSWGAGKTWFVKNSLNKTDSKYLYVSLYGVTSFEEIENSFFEQLHPVLSSKGMKITSKIFKGVLKTAIKVDLDSDGKPESSINSTVPDIKLPEYLTNTDNFILVFDDLERCSINVSDVMGYINHFVEHQGYKVIVLANEGEILKKDEKYSKVKEKLIGKTFKIKADVKAALNVFINEVKTTDVKDFFRQNFDLMVQMFESSKFENLRHLKHAMWDFERFYAYLPSSCFNKNGLLEDLFRLFLSFSFESKSGDLSASTLKALQASMYSGMFNKDKEKQKTPYQKISEKYPTVNFSETIIDLELWSEFIFHGCANSESIDLSINKSKYYLTDNTPSWVKLWRYFDLSDDELDTLYSDVQQTLSEKEVTDVNVLKHITGTFLSLSTHGVISISKSDILSESTSYVDYLKEAGMLVKKDEVETSFMRHSGWGGLGFHEHESEEFRTFARYVDEKEEASVAEQMPEVAASLLDLMVTDNLAFVRQLIFMNHGDNHYYKTPILPHIEVNEFMRVLLTLDGSEQRMVGSMFKERYSVSSFNESLKTELPWLIQLRDALAMEYQERLNKLSGYRLKLIIEDDLEPSIETLSCLNS</sequence>
<dbReference type="InterPro" id="IPR027417">
    <property type="entry name" value="P-loop_NTPase"/>
</dbReference>
<reference evidence="2" key="1">
    <citation type="submission" date="2022-02" db="EMBL/GenBank/DDBJ databases">
        <title>Emergence and expansion in Europe of a Vibrio aestuarianus clonal complex pathogenic for oysters.</title>
        <authorList>
            <person name="Mesnil A."/>
            <person name="Travers M.-A."/>
        </authorList>
    </citation>
    <scope>NUCLEOTIDE SEQUENCE</scope>
    <source>
        <strain evidence="2">19_064_15T1</strain>
    </source>
</reference>
<dbReference type="Gene3D" id="3.40.50.300">
    <property type="entry name" value="P-loop containing nucleotide triphosphate hydrolases"/>
    <property type="match status" value="1"/>
</dbReference>
<evidence type="ECO:0000313" key="2">
    <source>
        <dbReference type="EMBL" id="MDE1348270.1"/>
    </source>
</evidence>
<dbReference type="SUPFAM" id="SSF52540">
    <property type="entry name" value="P-loop containing nucleoside triphosphate hydrolases"/>
    <property type="match status" value="1"/>
</dbReference>
<dbReference type="AlphaFoldDB" id="A0A9X4J172"/>
<organism evidence="2 3">
    <name type="scientific">Vibrio aestuarianus</name>
    <dbReference type="NCBI Taxonomy" id="28171"/>
    <lineage>
        <taxon>Bacteria</taxon>
        <taxon>Pseudomonadati</taxon>
        <taxon>Pseudomonadota</taxon>
        <taxon>Gammaproteobacteria</taxon>
        <taxon>Vibrionales</taxon>
        <taxon>Vibrionaceae</taxon>
        <taxon>Vibrio</taxon>
    </lineage>
</organism>
<name>A0A9X4J172_9VIBR</name>
<comment type="caution">
    <text evidence="2">The sequence shown here is derived from an EMBL/GenBank/DDBJ whole genome shotgun (WGS) entry which is preliminary data.</text>
</comment>
<evidence type="ECO:0000313" key="3">
    <source>
        <dbReference type="Proteomes" id="UP001140978"/>
    </source>
</evidence>
<dbReference type="RefSeq" id="WP_274676329.1">
    <property type="nucleotide sequence ID" value="NZ_JAKNAX010000097.1"/>
</dbReference>
<evidence type="ECO:0000259" key="1">
    <source>
        <dbReference type="Pfam" id="PF07693"/>
    </source>
</evidence>
<dbReference type="Proteomes" id="UP001140978">
    <property type="component" value="Unassembled WGS sequence"/>
</dbReference>
<proteinExistence type="predicted"/>
<dbReference type="Pfam" id="PF07693">
    <property type="entry name" value="KAP_NTPase"/>
    <property type="match status" value="1"/>
</dbReference>
<feature type="domain" description="KAP NTPase" evidence="1">
    <location>
        <begin position="17"/>
        <end position="251"/>
    </location>
</feature>